<dbReference type="EMBL" id="BOOW01000058">
    <property type="protein sequence ID" value="GII97321.1"/>
    <property type="molecule type" value="Genomic_DNA"/>
</dbReference>
<gene>
    <name evidence="1" type="ORF">Ssi02_75520</name>
</gene>
<evidence type="ECO:0000313" key="1">
    <source>
        <dbReference type="EMBL" id="GII97321.1"/>
    </source>
</evidence>
<keyword evidence="2" id="KW-1185">Reference proteome</keyword>
<evidence type="ECO:0008006" key="3">
    <source>
        <dbReference type="Google" id="ProtNLM"/>
    </source>
</evidence>
<evidence type="ECO:0000313" key="2">
    <source>
        <dbReference type="Proteomes" id="UP000606172"/>
    </source>
</evidence>
<accession>A0A919VB91</accession>
<dbReference type="Proteomes" id="UP000606172">
    <property type="component" value="Unassembled WGS sequence"/>
</dbReference>
<protein>
    <recommendedName>
        <fullName evidence="3">Plasmid replication, integration and excision activator</fullName>
    </recommendedName>
</protein>
<proteinExistence type="predicted"/>
<sequence length="144" mass="14971">MALQGAIPVAHNAVFPNGCYVVGEVVAIADFDASTKDNQVQARDKDTNLPMWGVPVVDADPEARTRQKALAVKIASATKPVIPPAPAALAALGLPFIPVEFVGMTVTPYVDQGTSRLAYSYRANGMRPVSAADAAAPVRAKDAG</sequence>
<comment type="caution">
    <text evidence="1">The sequence shown here is derived from an EMBL/GenBank/DDBJ whole genome shotgun (WGS) entry which is preliminary data.</text>
</comment>
<organism evidence="1 2">
    <name type="scientific">Sinosporangium siamense</name>
    <dbReference type="NCBI Taxonomy" id="1367973"/>
    <lineage>
        <taxon>Bacteria</taxon>
        <taxon>Bacillati</taxon>
        <taxon>Actinomycetota</taxon>
        <taxon>Actinomycetes</taxon>
        <taxon>Streptosporangiales</taxon>
        <taxon>Streptosporangiaceae</taxon>
        <taxon>Sinosporangium</taxon>
    </lineage>
</organism>
<dbReference type="RefSeq" id="WP_204032962.1">
    <property type="nucleotide sequence ID" value="NZ_BOOW01000058.1"/>
</dbReference>
<name>A0A919VB91_9ACTN</name>
<dbReference type="AlphaFoldDB" id="A0A919VB91"/>
<reference evidence="1" key="1">
    <citation type="submission" date="2021-01" db="EMBL/GenBank/DDBJ databases">
        <title>Whole genome shotgun sequence of Sinosporangium siamense NBRC 109515.</title>
        <authorList>
            <person name="Komaki H."/>
            <person name="Tamura T."/>
        </authorList>
    </citation>
    <scope>NUCLEOTIDE SEQUENCE</scope>
    <source>
        <strain evidence="1">NBRC 109515</strain>
    </source>
</reference>